<dbReference type="RefSeq" id="WP_051312586.1">
    <property type="nucleotide sequence ID" value="NZ_BNAP01000026.1"/>
</dbReference>
<evidence type="ECO:0000256" key="1">
    <source>
        <dbReference type="SAM" id="SignalP"/>
    </source>
</evidence>
<keyword evidence="1" id="KW-0732">Signal</keyword>
<dbReference type="PROSITE" id="PS51257">
    <property type="entry name" value="PROKAR_LIPOPROTEIN"/>
    <property type="match status" value="1"/>
</dbReference>
<evidence type="ECO:0000313" key="3">
    <source>
        <dbReference type="Proteomes" id="UP000611500"/>
    </source>
</evidence>
<gene>
    <name evidence="2" type="ORF">GCM10010961_37130</name>
</gene>
<accession>A0A8J3MDR2</accession>
<dbReference type="Proteomes" id="UP000611500">
    <property type="component" value="Unassembled WGS sequence"/>
</dbReference>
<keyword evidence="3" id="KW-1185">Reference proteome</keyword>
<dbReference type="AlphaFoldDB" id="A0A8J3MDR2"/>
<name>A0A8J3MDR2_9RHOB</name>
<sequence>MRYLIWLMSIWLIACPARPASAGAWLRDEGTGFLSSGAILRHGDPQAAHELSLYGEYGIAPRLTLGLDLNERPGYSGHAVAFARLPLSRPAARNTFALETALGGHHWLDDWSPMYRITLSAGRGFTTSQGANGWIALDASYERRLGNSDPAYKLDGTIGLSGPARLRPILQVETSYSPGQPFFWAVIPGLLIETKGNRNWHVGIERKSAGQDTLGIKFGLWQLF</sequence>
<protein>
    <recommendedName>
        <fullName evidence="4">MetA-pathway of phenol degradation</fullName>
    </recommendedName>
</protein>
<reference evidence="2" key="2">
    <citation type="submission" date="2020-09" db="EMBL/GenBank/DDBJ databases">
        <authorList>
            <person name="Sun Q."/>
            <person name="Zhou Y."/>
        </authorList>
    </citation>
    <scope>NUCLEOTIDE SEQUENCE</scope>
    <source>
        <strain evidence="2">CGMCC 1.7081</strain>
    </source>
</reference>
<organism evidence="2 3">
    <name type="scientific">Pseudodonghicola xiamenensis</name>
    <dbReference type="NCBI Taxonomy" id="337702"/>
    <lineage>
        <taxon>Bacteria</taxon>
        <taxon>Pseudomonadati</taxon>
        <taxon>Pseudomonadota</taxon>
        <taxon>Alphaproteobacteria</taxon>
        <taxon>Rhodobacterales</taxon>
        <taxon>Paracoccaceae</taxon>
        <taxon>Pseudodonghicola</taxon>
    </lineage>
</organism>
<feature type="signal peptide" evidence="1">
    <location>
        <begin position="1"/>
        <end position="22"/>
    </location>
</feature>
<evidence type="ECO:0000313" key="2">
    <source>
        <dbReference type="EMBL" id="GHH00415.1"/>
    </source>
</evidence>
<comment type="caution">
    <text evidence="2">The sequence shown here is derived from an EMBL/GenBank/DDBJ whole genome shotgun (WGS) entry which is preliminary data.</text>
</comment>
<dbReference type="EMBL" id="BNAP01000026">
    <property type="protein sequence ID" value="GHH00415.1"/>
    <property type="molecule type" value="Genomic_DNA"/>
</dbReference>
<evidence type="ECO:0008006" key="4">
    <source>
        <dbReference type="Google" id="ProtNLM"/>
    </source>
</evidence>
<proteinExistence type="predicted"/>
<feature type="chain" id="PRO_5035191473" description="MetA-pathway of phenol degradation" evidence="1">
    <location>
        <begin position="23"/>
        <end position="224"/>
    </location>
</feature>
<reference evidence="2" key="1">
    <citation type="journal article" date="2014" name="Int. J. Syst. Evol. Microbiol.">
        <title>Complete genome sequence of Corynebacterium casei LMG S-19264T (=DSM 44701T), isolated from a smear-ripened cheese.</title>
        <authorList>
            <consortium name="US DOE Joint Genome Institute (JGI-PGF)"/>
            <person name="Walter F."/>
            <person name="Albersmeier A."/>
            <person name="Kalinowski J."/>
            <person name="Ruckert C."/>
        </authorList>
    </citation>
    <scope>NUCLEOTIDE SEQUENCE</scope>
    <source>
        <strain evidence="2">CGMCC 1.7081</strain>
    </source>
</reference>